<evidence type="ECO:0000259" key="4">
    <source>
        <dbReference type="PROSITE" id="PS51186"/>
    </source>
</evidence>
<gene>
    <name evidence="5" type="ORF">METZ01_LOCUS432186</name>
</gene>
<dbReference type="PANTHER" id="PTHR43792">
    <property type="entry name" value="GNAT FAMILY, PUTATIVE (AFU_ORTHOLOGUE AFUA_3G00765)-RELATED-RELATED"/>
    <property type="match status" value="1"/>
</dbReference>
<organism evidence="5">
    <name type="scientific">marine metagenome</name>
    <dbReference type="NCBI Taxonomy" id="408172"/>
    <lineage>
        <taxon>unclassified sequences</taxon>
        <taxon>metagenomes</taxon>
        <taxon>ecological metagenomes</taxon>
    </lineage>
</organism>
<evidence type="ECO:0000256" key="2">
    <source>
        <dbReference type="ARBA" id="ARBA00023315"/>
    </source>
</evidence>
<accession>A0A382Y7N1</accession>
<protein>
    <recommendedName>
        <fullName evidence="4">N-acetyltransferase domain-containing protein</fullName>
    </recommendedName>
</protein>
<dbReference type="AlphaFoldDB" id="A0A382Y7N1"/>
<reference evidence="5" key="1">
    <citation type="submission" date="2018-05" db="EMBL/GenBank/DDBJ databases">
        <authorList>
            <person name="Lanie J.A."/>
            <person name="Ng W.-L."/>
            <person name="Kazmierczak K.M."/>
            <person name="Andrzejewski T.M."/>
            <person name="Davidsen T.M."/>
            <person name="Wayne K.J."/>
            <person name="Tettelin H."/>
            <person name="Glass J.I."/>
            <person name="Rusch D."/>
            <person name="Podicherti R."/>
            <person name="Tsui H.-C.T."/>
            <person name="Winkler M.E."/>
        </authorList>
    </citation>
    <scope>NUCLEOTIDE SEQUENCE</scope>
</reference>
<dbReference type="EMBL" id="UINC01173630">
    <property type="protein sequence ID" value="SVD79332.1"/>
    <property type="molecule type" value="Genomic_DNA"/>
</dbReference>
<keyword evidence="1" id="KW-0808">Transferase</keyword>
<dbReference type="GO" id="GO:0016747">
    <property type="term" value="F:acyltransferase activity, transferring groups other than amino-acyl groups"/>
    <property type="evidence" value="ECO:0007669"/>
    <property type="project" value="InterPro"/>
</dbReference>
<keyword evidence="2" id="KW-0012">Acyltransferase</keyword>
<evidence type="ECO:0000313" key="5">
    <source>
        <dbReference type="EMBL" id="SVD79332.1"/>
    </source>
</evidence>
<evidence type="ECO:0000256" key="3">
    <source>
        <dbReference type="ARBA" id="ARBA00038502"/>
    </source>
</evidence>
<dbReference type="Pfam" id="PF13302">
    <property type="entry name" value="Acetyltransf_3"/>
    <property type="match status" value="1"/>
</dbReference>
<feature type="domain" description="N-acetyltransferase" evidence="4">
    <location>
        <begin position="13"/>
        <end position="165"/>
    </location>
</feature>
<evidence type="ECO:0000256" key="1">
    <source>
        <dbReference type="ARBA" id="ARBA00022679"/>
    </source>
</evidence>
<dbReference type="InterPro" id="IPR051531">
    <property type="entry name" value="N-acetyltransferase"/>
</dbReference>
<proteinExistence type="inferred from homology"/>
<dbReference type="InterPro" id="IPR016181">
    <property type="entry name" value="Acyl_CoA_acyltransferase"/>
</dbReference>
<comment type="similarity">
    <text evidence="3">Belongs to the acetyltransferase family. RimJ subfamily.</text>
</comment>
<dbReference type="Gene3D" id="3.40.630.30">
    <property type="match status" value="1"/>
</dbReference>
<dbReference type="PANTHER" id="PTHR43792:SF8">
    <property type="entry name" value="[RIBOSOMAL PROTEIN US5]-ALANINE N-ACETYLTRANSFERASE"/>
    <property type="match status" value="1"/>
</dbReference>
<dbReference type="InterPro" id="IPR000182">
    <property type="entry name" value="GNAT_dom"/>
</dbReference>
<dbReference type="SUPFAM" id="SSF55729">
    <property type="entry name" value="Acyl-CoA N-acyltransferases (Nat)"/>
    <property type="match status" value="1"/>
</dbReference>
<name>A0A382Y7N1_9ZZZZ</name>
<dbReference type="PROSITE" id="PS51186">
    <property type="entry name" value="GNAT"/>
    <property type="match status" value="1"/>
</dbReference>
<sequence length="165" mass="19040">MKIELNLINESHVGEKYVDWLNDYDVVRYTEQRFTHHKESEIKSYVKHILSSESEFLYGIFHEGIHIGNIKIGPINTQHQVADIGYIIGEKTYWGKGVMTEAIRIASGYCKEIYKLKKITAGVYENNKASIKELQNNGFKQEGILRSQVDFEGDRINVLLFGKLL</sequence>